<dbReference type="EMBL" id="CAJNRD030001120">
    <property type="protein sequence ID" value="CAG5094067.1"/>
    <property type="molecule type" value="Genomic_DNA"/>
</dbReference>
<dbReference type="InterPro" id="IPR000306">
    <property type="entry name" value="Znf_FYVE"/>
</dbReference>
<dbReference type="GO" id="GO:0032154">
    <property type="term" value="C:cleavage furrow"/>
    <property type="evidence" value="ECO:0007669"/>
    <property type="project" value="TreeGrafter"/>
</dbReference>
<name>A0A8J2MLP9_COTCN</name>
<dbReference type="Gene3D" id="3.30.40.10">
    <property type="entry name" value="Zinc/RING finger domain, C3HC4 (zinc finger)"/>
    <property type="match status" value="1"/>
</dbReference>
<evidence type="ECO:0000256" key="4">
    <source>
        <dbReference type="PROSITE-ProRule" id="PRU00091"/>
    </source>
</evidence>
<evidence type="ECO:0000256" key="3">
    <source>
        <dbReference type="ARBA" id="ARBA00022833"/>
    </source>
</evidence>
<dbReference type="PANTHER" id="PTHR46603:SF1">
    <property type="entry name" value="ABSCISSION_NOCUT CHECKPOINT REGULATOR"/>
    <property type="match status" value="1"/>
</dbReference>
<proteinExistence type="predicted"/>
<dbReference type="PANTHER" id="PTHR46603">
    <property type="entry name" value="ABSCISSION/NOCUT CHECKPOINT REGULATOR"/>
    <property type="match status" value="1"/>
</dbReference>
<dbReference type="GO" id="GO:0030496">
    <property type="term" value="C:midbody"/>
    <property type="evidence" value="ECO:0007669"/>
    <property type="project" value="TreeGrafter"/>
</dbReference>
<evidence type="ECO:0000313" key="6">
    <source>
        <dbReference type="EMBL" id="CAG5094067.1"/>
    </source>
</evidence>
<evidence type="ECO:0000256" key="2">
    <source>
        <dbReference type="ARBA" id="ARBA00022771"/>
    </source>
</evidence>
<dbReference type="PROSITE" id="PS50178">
    <property type="entry name" value="ZF_FYVE"/>
    <property type="match status" value="1"/>
</dbReference>
<dbReference type="GO" id="GO:0044878">
    <property type="term" value="P:mitotic cytokinesis checkpoint signaling"/>
    <property type="evidence" value="ECO:0007669"/>
    <property type="project" value="TreeGrafter"/>
</dbReference>
<keyword evidence="2 4" id="KW-0863">Zinc-finger</keyword>
<keyword evidence="7" id="KW-1185">Reference proteome</keyword>
<dbReference type="GO" id="GO:0032266">
    <property type="term" value="F:phosphatidylinositol-3-phosphate binding"/>
    <property type="evidence" value="ECO:0007669"/>
    <property type="project" value="TreeGrafter"/>
</dbReference>
<dbReference type="Pfam" id="PF01363">
    <property type="entry name" value="FYVE"/>
    <property type="match status" value="1"/>
</dbReference>
<comment type="caution">
    <text evidence="6">The sequence shown here is derived from an EMBL/GenBank/DDBJ whole genome shotgun (WGS) entry which is preliminary data.</text>
</comment>
<dbReference type="GO" id="GO:0008270">
    <property type="term" value="F:zinc ion binding"/>
    <property type="evidence" value="ECO:0007669"/>
    <property type="project" value="UniProtKB-KW"/>
</dbReference>
<dbReference type="InterPro" id="IPR013083">
    <property type="entry name" value="Znf_RING/FYVE/PHD"/>
</dbReference>
<accession>A0A8J2MLP9</accession>
<dbReference type="GO" id="GO:0005813">
    <property type="term" value="C:centrosome"/>
    <property type="evidence" value="ECO:0007669"/>
    <property type="project" value="TreeGrafter"/>
</dbReference>
<dbReference type="AlphaFoldDB" id="A0A8J2MLP9"/>
<dbReference type="GO" id="GO:0009838">
    <property type="term" value="P:abscission"/>
    <property type="evidence" value="ECO:0007669"/>
    <property type="project" value="TreeGrafter"/>
</dbReference>
<dbReference type="InterPro" id="IPR011011">
    <property type="entry name" value="Znf_FYVE_PHD"/>
</dbReference>
<dbReference type="CDD" id="cd00065">
    <property type="entry name" value="FYVE_like_SF"/>
    <property type="match status" value="1"/>
</dbReference>
<dbReference type="InterPro" id="IPR017455">
    <property type="entry name" value="Znf_FYVE-rel"/>
</dbReference>
<organism evidence="6 7">
    <name type="scientific">Cotesia congregata</name>
    <name type="common">Parasitoid wasp</name>
    <name type="synonym">Apanteles congregatus</name>
    <dbReference type="NCBI Taxonomy" id="51543"/>
    <lineage>
        <taxon>Eukaryota</taxon>
        <taxon>Metazoa</taxon>
        <taxon>Ecdysozoa</taxon>
        <taxon>Arthropoda</taxon>
        <taxon>Hexapoda</taxon>
        <taxon>Insecta</taxon>
        <taxon>Pterygota</taxon>
        <taxon>Neoptera</taxon>
        <taxon>Endopterygota</taxon>
        <taxon>Hymenoptera</taxon>
        <taxon>Apocrita</taxon>
        <taxon>Ichneumonoidea</taxon>
        <taxon>Braconidae</taxon>
        <taxon>Microgastrinae</taxon>
        <taxon>Cotesia</taxon>
    </lineage>
</organism>
<evidence type="ECO:0000313" key="7">
    <source>
        <dbReference type="Proteomes" id="UP000786811"/>
    </source>
</evidence>
<keyword evidence="1" id="KW-0479">Metal-binding</keyword>
<keyword evidence="3" id="KW-0862">Zinc</keyword>
<evidence type="ECO:0000256" key="1">
    <source>
        <dbReference type="ARBA" id="ARBA00022723"/>
    </source>
</evidence>
<dbReference type="SUPFAM" id="SSF57845">
    <property type="entry name" value="B-box zinc-binding domain"/>
    <property type="match status" value="1"/>
</dbReference>
<sequence length="316" mass="35913">MSCCACQAKFSLFSREHGCPSCGFSYCTKCLKYKYKLPDDKIKSVCGPCYHRLVVTAKNYYTSNESDVSSVNSNNSLLPLDIEQKLNSLDNPEKPPIVMYKQGRWDQFKAGLDPEDQALVDRLSKLKGMDKQQSAPTTKEIQRRLAILKDQNPGYKPPINIYQMDTRTNDQKTDDLIQQYFAELNLSKSTSSKDIEERLNKLKDIDPSLPSASSSYANAPDPDESQIVKNMISRAIAEAALEKKYGETASEEQMDLEINDSSEEFSDPEVTCVMCNKTSELIRCRGCHEDLYCMPCFNDNHDEFELKEHKIIKTNL</sequence>
<feature type="domain" description="FYVE-type" evidence="5">
    <location>
        <begin position="1"/>
        <end position="54"/>
    </location>
</feature>
<reference evidence="6" key="1">
    <citation type="submission" date="2021-04" db="EMBL/GenBank/DDBJ databases">
        <authorList>
            <person name="Chebbi M.A.C M."/>
        </authorList>
    </citation>
    <scope>NUCLEOTIDE SEQUENCE</scope>
</reference>
<dbReference type="Proteomes" id="UP000786811">
    <property type="component" value="Unassembled WGS sequence"/>
</dbReference>
<dbReference type="SUPFAM" id="SSF57903">
    <property type="entry name" value="FYVE/PHD zinc finger"/>
    <property type="match status" value="1"/>
</dbReference>
<evidence type="ECO:0000259" key="5">
    <source>
        <dbReference type="PROSITE" id="PS50178"/>
    </source>
</evidence>
<dbReference type="Pfam" id="PF22586">
    <property type="entry name" value="ANCHR-like_BBOX"/>
    <property type="match status" value="1"/>
</dbReference>
<dbReference type="OrthoDB" id="5407799at2759"/>
<gene>
    <name evidence="6" type="ORF">HICCMSTLAB_LOCUS7393</name>
</gene>
<protein>
    <submittedName>
        <fullName evidence="6">Similar to Zfyve19: Abscission/NoCut checkpoint regulator (Mus musculus)</fullName>
    </submittedName>
</protein>